<protein>
    <recommendedName>
        <fullName evidence="2">DUF3752 domain-containing protein</fullName>
    </recommendedName>
</protein>
<evidence type="ECO:0000259" key="2">
    <source>
        <dbReference type="Pfam" id="PF12572"/>
    </source>
</evidence>
<dbReference type="InterPro" id="IPR046331">
    <property type="entry name" value="GPAM1-like"/>
</dbReference>
<dbReference type="Proteomes" id="UP001329430">
    <property type="component" value="Chromosome 3"/>
</dbReference>
<accession>A0AAN7ZPS1</accession>
<name>A0AAN7ZPS1_9COLE</name>
<feature type="region of interest" description="Disordered" evidence="1">
    <location>
        <begin position="116"/>
        <end position="146"/>
    </location>
</feature>
<proteinExistence type="predicted"/>
<dbReference type="PANTHER" id="PTHR46370">
    <property type="entry name" value="GPALPP MOTIFS-CONTAINING PROTEIN 1"/>
    <property type="match status" value="1"/>
</dbReference>
<feature type="region of interest" description="Disordered" evidence="1">
    <location>
        <begin position="1"/>
        <end position="71"/>
    </location>
</feature>
<keyword evidence="4" id="KW-1185">Reference proteome</keyword>
<dbReference type="PANTHER" id="PTHR46370:SF1">
    <property type="entry name" value="GPALPP MOTIFS-CONTAINING PROTEIN 1"/>
    <property type="match status" value="1"/>
</dbReference>
<organism evidence="3 4">
    <name type="scientific">Pyrocoelia pectoralis</name>
    <dbReference type="NCBI Taxonomy" id="417401"/>
    <lineage>
        <taxon>Eukaryota</taxon>
        <taxon>Metazoa</taxon>
        <taxon>Ecdysozoa</taxon>
        <taxon>Arthropoda</taxon>
        <taxon>Hexapoda</taxon>
        <taxon>Insecta</taxon>
        <taxon>Pterygota</taxon>
        <taxon>Neoptera</taxon>
        <taxon>Endopterygota</taxon>
        <taxon>Coleoptera</taxon>
        <taxon>Polyphaga</taxon>
        <taxon>Elateriformia</taxon>
        <taxon>Elateroidea</taxon>
        <taxon>Lampyridae</taxon>
        <taxon>Lampyrinae</taxon>
        <taxon>Pyrocoelia</taxon>
    </lineage>
</organism>
<evidence type="ECO:0000313" key="3">
    <source>
        <dbReference type="EMBL" id="KAK5645788.1"/>
    </source>
</evidence>
<comment type="caution">
    <text evidence="3">The sequence shown here is derived from an EMBL/GenBank/DDBJ whole genome shotgun (WGS) entry which is preliminary data.</text>
</comment>
<sequence>MSRDYIGPTLPPHLLNRNSDSVTPSPPSSPDSKSVSDDLYGPSLPPHLRKPAAVDDTNDDSVTYGPLPPGVVGTRAHQALEERSIELKLGYLDTDKKESTVREEWMLELPSAGGSKLGLGPRQFRKNAGPDLSDRSSWTDTPQSKKVKKEEDVIDLKVEAMLNNTHEYDAKQANIIKKHHRKNKRDKSLLEIHQDSLKEKKLKDAETGQTRRPFNRDIDLKANQFDDAQKKSILKKAMHLDDRFSSGQSKFL</sequence>
<gene>
    <name evidence="3" type="ORF">RI129_004252</name>
</gene>
<dbReference type="Pfam" id="PF12572">
    <property type="entry name" value="DUF3752"/>
    <property type="match status" value="1"/>
</dbReference>
<reference evidence="3 4" key="1">
    <citation type="journal article" date="2024" name="Insects">
        <title>An Improved Chromosome-Level Genome Assembly of the Firefly Pyrocoelia pectoralis.</title>
        <authorList>
            <person name="Fu X."/>
            <person name="Meyer-Rochow V.B."/>
            <person name="Ballantyne L."/>
            <person name="Zhu X."/>
        </authorList>
    </citation>
    <scope>NUCLEOTIDE SEQUENCE [LARGE SCALE GENOMIC DNA]</scope>
    <source>
        <strain evidence="3">XCY_ONT2</strain>
    </source>
</reference>
<evidence type="ECO:0000313" key="4">
    <source>
        <dbReference type="Proteomes" id="UP001329430"/>
    </source>
</evidence>
<dbReference type="AlphaFoldDB" id="A0AAN7ZPS1"/>
<dbReference type="EMBL" id="JAVRBK010000003">
    <property type="protein sequence ID" value="KAK5645788.1"/>
    <property type="molecule type" value="Genomic_DNA"/>
</dbReference>
<feature type="domain" description="DUF3752" evidence="2">
    <location>
        <begin position="119"/>
        <end position="245"/>
    </location>
</feature>
<dbReference type="InterPro" id="IPR022226">
    <property type="entry name" value="DUF3752"/>
</dbReference>
<evidence type="ECO:0000256" key="1">
    <source>
        <dbReference type="SAM" id="MobiDB-lite"/>
    </source>
</evidence>
<feature type="compositionally biased region" description="Polar residues" evidence="1">
    <location>
        <begin position="135"/>
        <end position="144"/>
    </location>
</feature>